<name>A0A0V0R6W8_PSEPJ</name>
<evidence type="ECO:0000256" key="1">
    <source>
        <dbReference type="SAM" id="MobiDB-lite"/>
    </source>
</evidence>
<reference evidence="2 3" key="1">
    <citation type="journal article" date="2015" name="Sci. Rep.">
        <title>Genome of the facultative scuticociliatosis pathogen Pseudocohnilembus persalinus provides insight into its virulence through horizontal gene transfer.</title>
        <authorList>
            <person name="Xiong J."/>
            <person name="Wang G."/>
            <person name="Cheng J."/>
            <person name="Tian M."/>
            <person name="Pan X."/>
            <person name="Warren A."/>
            <person name="Jiang C."/>
            <person name="Yuan D."/>
            <person name="Miao W."/>
        </authorList>
    </citation>
    <scope>NUCLEOTIDE SEQUENCE [LARGE SCALE GENOMIC DNA]</scope>
    <source>
        <strain evidence="2">36N120E</strain>
    </source>
</reference>
<keyword evidence="3" id="KW-1185">Reference proteome</keyword>
<organism evidence="2 3">
    <name type="scientific">Pseudocohnilembus persalinus</name>
    <name type="common">Ciliate</name>
    <dbReference type="NCBI Taxonomy" id="266149"/>
    <lineage>
        <taxon>Eukaryota</taxon>
        <taxon>Sar</taxon>
        <taxon>Alveolata</taxon>
        <taxon>Ciliophora</taxon>
        <taxon>Intramacronucleata</taxon>
        <taxon>Oligohymenophorea</taxon>
        <taxon>Scuticociliatia</taxon>
        <taxon>Philasterida</taxon>
        <taxon>Pseudocohnilembidae</taxon>
        <taxon>Pseudocohnilembus</taxon>
    </lineage>
</organism>
<dbReference type="InParanoid" id="A0A0V0R6W8"/>
<feature type="region of interest" description="Disordered" evidence="1">
    <location>
        <begin position="89"/>
        <end position="111"/>
    </location>
</feature>
<comment type="caution">
    <text evidence="2">The sequence shown here is derived from an EMBL/GenBank/DDBJ whole genome shotgun (WGS) entry which is preliminary data.</text>
</comment>
<dbReference type="AlphaFoldDB" id="A0A0V0R6W8"/>
<feature type="region of interest" description="Disordered" evidence="1">
    <location>
        <begin position="12"/>
        <end position="62"/>
    </location>
</feature>
<sequence>MKIQINNFLKDSDDQTFSDLDSDNSSNFEQELSETHKSDYDTWNSLTKNQDENQPNLQDSTFNKIKEVQKNSEEYDDSQKIQSIQNMEQVLSKKKNSSSKRSQLNFLIQQI</sequence>
<evidence type="ECO:0000313" key="2">
    <source>
        <dbReference type="EMBL" id="KRX10241.1"/>
    </source>
</evidence>
<dbReference type="EMBL" id="LDAU01000034">
    <property type="protein sequence ID" value="KRX10241.1"/>
    <property type="molecule type" value="Genomic_DNA"/>
</dbReference>
<feature type="compositionally biased region" description="Polar residues" evidence="1">
    <location>
        <begin position="41"/>
        <end position="62"/>
    </location>
</feature>
<evidence type="ECO:0000313" key="3">
    <source>
        <dbReference type="Proteomes" id="UP000054937"/>
    </source>
</evidence>
<accession>A0A0V0R6W8</accession>
<proteinExistence type="predicted"/>
<protein>
    <submittedName>
        <fullName evidence="2">Uncharacterized protein</fullName>
    </submittedName>
</protein>
<gene>
    <name evidence="2" type="ORF">PPERSA_07326</name>
</gene>
<dbReference type="Proteomes" id="UP000054937">
    <property type="component" value="Unassembled WGS sequence"/>
</dbReference>